<evidence type="ECO:0000256" key="2">
    <source>
        <dbReference type="ARBA" id="ARBA00022475"/>
    </source>
</evidence>
<dbReference type="RefSeq" id="WP_009136206.1">
    <property type="nucleotide sequence ID" value="NZ_JH594596.1"/>
</dbReference>
<feature type="transmembrane region" description="Helical" evidence="6">
    <location>
        <begin position="311"/>
        <end position="331"/>
    </location>
</feature>
<dbReference type="EMBL" id="ADMC01000017">
    <property type="protein sequence ID" value="EHP48695.1"/>
    <property type="molecule type" value="Genomic_DNA"/>
</dbReference>
<dbReference type="AlphaFoldDB" id="H1DFM2"/>
<accession>H1DFM2</accession>
<feature type="transmembrane region" description="Helical" evidence="6">
    <location>
        <begin position="163"/>
        <end position="181"/>
    </location>
</feature>
<name>H1DFM2_9BACT</name>
<feature type="transmembrane region" description="Helical" evidence="6">
    <location>
        <begin position="374"/>
        <end position="391"/>
    </location>
</feature>
<dbReference type="PATRIC" id="fig|742817.3.peg.1119"/>
<dbReference type="eggNOG" id="COG2244">
    <property type="taxonomic scope" value="Bacteria"/>
</dbReference>
<feature type="transmembrane region" description="Helical" evidence="6">
    <location>
        <begin position="127"/>
        <end position="151"/>
    </location>
</feature>
<evidence type="ECO:0000256" key="4">
    <source>
        <dbReference type="ARBA" id="ARBA00022989"/>
    </source>
</evidence>
<feature type="transmembrane region" description="Helical" evidence="6">
    <location>
        <begin position="397"/>
        <end position="417"/>
    </location>
</feature>
<feature type="transmembrane region" description="Helical" evidence="6">
    <location>
        <begin position="250"/>
        <end position="269"/>
    </location>
</feature>
<dbReference type="STRING" id="742817.HMPREF9449_01058"/>
<evidence type="ECO:0000313" key="7">
    <source>
        <dbReference type="EMBL" id="EHP48695.1"/>
    </source>
</evidence>
<reference evidence="7 8" key="1">
    <citation type="submission" date="2012-01" db="EMBL/GenBank/DDBJ databases">
        <title>The Genome Sequence of Odoribacter laneus YIT 12061.</title>
        <authorList>
            <consortium name="The Broad Institute Genome Sequencing Platform"/>
            <person name="Earl A."/>
            <person name="Ward D."/>
            <person name="Feldgarden M."/>
            <person name="Gevers D."/>
            <person name="Morotomi M."/>
            <person name="Young S.K."/>
            <person name="Zeng Q."/>
            <person name="Gargeya S."/>
            <person name="Fitzgerald M."/>
            <person name="Haas B."/>
            <person name="Abouelleil A."/>
            <person name="Alvarado L."/>
            <person name="Arachchi H.M."/>
            <person name="Berlin A."/>
            <person name="Chapman S.B."/>
            <person name="Gearin G."/>
            <person name="Goldberg J."/>
            <person name="Griggs A."/>
            <person name="Gujja S."/>
            <person name="Hansen M."/>
            <person name="Heiman D."/>
            <person name="Howarth C."/>
            <person name="Larimer J."/>
            <person name="Lui A."/>
            <person name="MacDonald P.J.P."/>
            <person name="McCowen C."/>
            <person name="Montmayeur A."/>
            <person name="Murphy C."/>
            <person name="Neiman D."/>
            <person name="Pearson M."/>
            <person name="Priest M."/>
            <person name="Roberts A."/>
            <person name="Saif S."/>
            <person name="Shea T."/>
            <person name="Sisk P."/>
            <person name="Stolte C."/>
            <person name="Sykes S."/>
            <person name="Wortman J."/>
            <person name="Nusbaum C."/>
            <person name="Birren B."/>
        </authorList>
    </citation>
    <scope>NUCLEOTIDE SEQUENCE [LARGE SCALE GENOMIC DNA]</scope>
    <source>
        <strain evidence="7 8">YIT 12061</strain>
    </source>
</reference>
<evidence type="ECO:0000256" key="1">
    <source>
        <dbReference type="ARBA" id="ARBA00004651"/>
    </source>
</evidence>
<feature type="transmembrane region" description="Helical" evidence="6">
    <location>
        <begin position="187"/>
        <end position="206"/>
    </location>
</feature>
<evidence type="ECO:0000256" key="5">
    <source>
        <dbReference type="ARBA" id="ARBA00023136"/>
    </source>
</evidence>
<dbReference type="InterPro" id="IPR050833">
    <property type="entry name" value="Poly_Biosynth_Transport"/>
</dbReference>
<proteinExistence type="predicted"/>
<keyword evidence="4 6" id="KW-1133">Transmembrane helix</keyword>
<gene>
    <name evidence="7" type="ORF">HMPREF9449_01058</name>
</gene>
<dbReference type="GO" id="GO:0005886">
    <property type="term" value="C:plasma membrane"/>
    <property type="evidence" value="ECO:0007669"/>
    <property type="project" value="UniProtKB-SubCell"/>
</dbReference>
<evidence type="ECO:0000313" key="8">
    <source>
        <dbReference type="Proteomes" id="UP000004892"/>
    </source>
</evidence>
<feature type="transmembrane region" description="Helical" evidence="6">
    <location>
        <begin position="437"/>
        <end position="457"/>
    </location>
</feature>
<evidence type="ECO:0008006" key="9">
    <source>
        <dbReference type="Google" id="ProtNLM"/>
    </source>
</evidence>
<organism evidence="7 8">
    <name type="scientific">Odoribacter laneus YIT 12061</name>
    <dbReference type="NCBI Taxonomy" id="742817"/>
    <lineage>
        <taxon>Bacteria</taxon>
        <taxon>Pseudomonadati</taxon>
        <taxon>Bacteroidota</taxon>
        <taxon>Bacteroidia</taxon>
        <taxon>Bacteroidales</taxon>
        <taxon>Odoribacteraceae</taxon>
        <taxon>Odoribacter</taxon>
    </lineage>
</organism>
<dbReference type="Proteomes" id="UP000004892">
    <property type="component" value="Unassembled WGS sequence"/>
</dbReference>
<dbReference type="PANTHER" id="PTHR30250:SF26">
    <property type="entry name" value="PSMA PROTEIN"/>
    <property type="match status" value="1"/>
</dbReference>
<dbReference type="GeneID" id="98068647"/>
<feature type="transmembrane region" description="Helical" evidence="6">
    <location>
        <begin position="343"/>
        <end position="362"/>
    </location>
</feature>
<dbReference type="HOGENOM" id="CLU_040010_0_0_10"/>
<keyword evidence="2" id="KW-1003">Cell membrane</keyword>
<protein>
    <recommendedName>
        <fullName evidence="9">Polysaccharide biosynthesis protein C-terminal domain-containing protein</fullName>
    </recommendedName>
</protein>
<comment type="subcellular location">
    <subcellularLocation>
        <location evidence="1">Cell membrane</location>
        <topology evidence="1">Multi-pass membrane protein</topology>
    </subcellularLocation>
</comment>
<sequence>MAVNQIKAGAVLSYLSIGLSNIVGILYTPFMLRMLGQSEYGMFSLAASVVGYLTILDMGFGNAIVRYTAQYRAENKEEKQWALFGMFVLFYGIIGLITLSAGTVLYFNVDTLFSKTMDIGQLHQMQIMVLLMVVNLAVSFVFGISGSIITAYQCFVWQQLINIVRIVLQPCIMIIILLLGYKAVAMIVIMTIMNLCVLGINCWFCISKLKIKIHFDKWDKKLFKEVCGYSFFIFIGSIIDKLYWSTGQFILGIYTGTIAVAIYAVAIQLKGYYMSFANTLSTLFLPKVTSMIACDIPESRLSDLFIRVGRIQFIVLGFIMFGFIAFGKLFIYCWAGEDYSSSYSIALILMLPLSIPLLQSLGYTILQAKAQLKFRAYLYLGIAILSLVFSIPITKQYGGIGCAIVTSLCLLLGHGIVMNVYYCKVIHLDVIRFWKEILRMMLPICWLPFPTLYLLNIRDVQSWGGLMAGVAVFSLFYLGILYKFSLNTEERMLIAQPFHKIKQKIMK</sequence>
<keyword evidence="3 6" id="KW-0812">Transmembrane</keyword>
<feature type="transmembrane region" description="Helical" evidence="6">
    <location>
        <begin position="463"/>
        <end position="482"/>
    </location>
</feature>
<feature type="transmembrane region" description="Helical" evidence="6">
    <location>
        <begin position="12"/>
        <end position="30"/>
    </location>
</feature>
<feature type="transmembrane region" description="Helical" evidence="6">
    <location>
        <begin position="81"/>
        <end position="107"/>
    </location>
</feature>
<feature type="transmembrane region" description="Helical" evidence="6">
    <location>
        <begin position="42"/>
        <end position="60"/>
    </location>
</feature>
<keyword evidence="5 6" id="KW-0472">Membrane</keyword>
<evidence type="ECO:0000256" key="6">
    <source>
        <dbReference type="SAM" id="Phobius"/>
    </source>
</evidence>
<evidence type="ECO:0000256" key="3">
    <source>
        <dbReference type="ARBA" id="ARBA00022692"/>
    </source>
</evidence>
<dbReference type="PANTHER" id="PTHR30250">
    <property type="entry name" value="PST FAMILY PREDICTED COLANIC ACID TRANSPORTER"/>
    <property type="match status" value="1"/>
</dbReference>
<comment type="caution">
    <text evidence="7">The sequence shown here is derived from an EMBL/GenBank/DDBJ whole genome shotgun (WGS) entry which is preliminary data.</text>
</comment>
<keyword evidence="8" id="KW-1185">Reference proteome</keyword>
<dbReference type="InterPro" id="IPR002797">
    <property type="entry name" value="Polysacc_synth"/>
</dbReference>
<dbReference type="Pfam" id="PF01943">
    <property type="entry name" value="Polysacc_synt"/>
    <property type="match status" value="1"/>
</dbReference>
<feature type="transmembrane region" description="Helical" evidence="6">
    <location>
        <begin position="226"/>
        <end position="244"/>
    </location>
</feature>